<dbReference type="Pfam" id="PF03256">
    <property type="entry name" value="ANAPC10"/>
    <property type="match status" value="1"/>
</dbReference>
<keyword evidence="5" id="KW-0963">Cytoplasm</keyword>
<dbReference type="SUPFAM" id="SSF49785">
    <property type="entry name" value="Galactose-binding domain-like"/>
    <property type="match status" value="1"/>
</dbReference>
<dbReference type="Proteomes" id="UP000887575">
    <property type="component" value="Unassembled WGS sequence"/>
</dbReference>
<comment type="similarity">
    <text evidence="5">Belongs to the MET18/MMS19 family.</text>
</comment>
<organism evidence="7 8">
    <name type="scientific">Mesorhabditis belari</name>
    <dbReference type="NCBI Taxonomy" id="2138241"/>
    <lineage>
        <taxon>Eukaryota</taxon>
        <taxon>Metazoa</taxon>
        <taxon>Ecdysozoa</taxon>
        <taxon>Nematoda</taxon>
        <taxon>Chromadorea</taxon>
        <taxon>Rhabditida</taxon>
        <taxon>Rhabditina</taxon>
        <taxon>Rhabditomorpha</taxon>
        <taxon>Rhabditoidea</taxon>
        <taxon>Rhabditidae</taxon>
        <taxon>Mesorhabditinae</taxon>
        <taxon>Mesorhabditis</taxon>
    </lineage>
</organism>
<evidence type="ECO:0000256" key="3">
    <source>
        <dbReference type="ARBA" id="ARBA00022776"/>
    </source>
</evidence>
<dbReference type="InterPro" id="IPR004939">
    <property type="entry name" value="APC_su10/DOC_dom"/>
</dbReference>
<dbReference type="GO" id="GO:0006281">
    <property type="term" value="P:DNA repair"/>
    <property type="evidence" value="ECO:0007669"/>
    <property type="project" value="UniProtKB-UniRule"/>
</dbReference>
<accession>A0AAF3F308</accession>
<dbReference type="GO" id="GO:0016226">
    <property type="term" value="P:iron-sulfur cluster assembly"/>
    <property type="evidence" value="ECO:0007669"/>
    <property type="project" value="UniProtKB-UniRule"/>
</dbReference>
<evidence type="ECO:0000256" key="5">
    <source>
        <dbReference type="RuleBase" id="RU367072"/>
    </source>
</evidence>
<dbReference type="SMART" id="SM01337">
    <property type="entry name" value="APC10"/>
    <property type="match status" value="1"/>
</dbReference>
<name>A0AAF3F308_9BILA</name>
<dbReference type="AlphaFoldDB" id="A0AAF3F308"/>
<dbReference type="GO" id="GO:0005680">
    <property type="term" value="C:anaphase-promoting complex"/>
    <property type="evidence" value="ECO:0007669"/>
    <property type="project" value="InterPro"/>
</dbReference>
<dbReference type="Pfam" id="PF14500">
    <property type="entry name" value="MMS19_N"/>
    <property type="match status" value="1"/>
</dbReference>
<dbReference type="Gene3D" id="2.60.120.260">
    <property type="entry name" value="Galactose-binding domain-like"/>
    <property type="match status" value="1"/>
</dbReference>
<keyword evidence="5" id="KW-0227">DNA damage</keyword>
<dbReference type="InterPro" id="IPR008979">
    <property type="entry name" value="Galactose-bd-like_sf"/>
</dbReference>
<keyword evidence="4" id="KW-0131">Cell cycle</keyword>
<keyword evidence="2" id="KW-0132">Cell division</keyword>
<dbReference type="InterPro" id="IPR016901">
    <property type="entry name" value="APC10/Doc1"/>
</dbReference>
<evidence type="ECO:0000256" key="1">
    <source>
        <dbReference type="ARBA" id="ARBA00006762"/>
    </source>
</evidence>
<evidence type="ECO:0000259" key="6">
    <source>
        <dbReference type="PROSITE" id="PS51284"/>
    </source>
</evidence>
<comment type="subcellular location">
    <subcellularLocation>
        <location evidence="5">Cytoplasm</location>
        <location evidence="5">Cytoskeleton</location>
        <location evidence="5">Spindle</location>
    </subcellularLocation>
    <subcellularLocation>
        <location evidence="5">Nucleus</location>
    </subcellularLocation>
</comment>
<dbReference type="CDD" id="cd08366">
    <property type="entry name" value="APC10"/>
    <property type="match status" value="1"/>
</dbReference>
<comment type="function">
    <text evidence="5">Key component of the cytosolic iron-sulfur protein assembly (CIA) complex, a multiprotein complex that mediates the incorporation of iron-sulfur cluster into apoproteins specifically involved in DNA metabolism and genomic integrity. In the CIA complex, MMS19 acts as an adapter between early-acting CIA components and a subset of cellular target iron-sulfur proteins.</text>
</comment>
<feature type="domain" description="DOC" evidence="6">
    <location>
        <begin position="8"/>
        <end position="193"/>
    </location>
</feature>
<dbReference type="GO" id="GO:0051604">
    <property type="term" value="P:protein maturation"/>
    <property type="evidence" value="ECO:0007669"/>
    <property type="project" value="UniProtKB-UniRule"/>
</dbReference>
<protein>
    <recommendedName>
        <fullName evidence="5">MMS19 nucleotide excision repair protein</fullName>
    </recommendedName>
</protein>
<comment type="subunit">
    <text evidence="5">Component of the CIA complex.</text>
</comment>
<keyword evidence="3" id="KW-0498">Mitosis</keyword>
<dbReference type="GO" id="GO:0031145">
    <property type="term" value="P:anaphase-promoting complex-dependent catabolic process"/>
    <property type="evidence" value="ECO:0007669"/>
    <property type="project" value="InterPro"/>
</dbReference>
<dbReference type="InterPro" id="IPR029240">
    <property type="entry name" value="MMS19_N"/>
</dbReference>
<reference evidence="8" key="1">
    <citation type="submission" date="2024-02" db="UniProtKB">
        <authorList>
            <consortium name="WormBaseParasite"/>
        </authorList>
    </citation>
    <scope>IDENTIFICATION</scope>
</reference>
<comment type="similarity">
    <text evidence="1">Belongs to the APC10 family.</text>
</comment>
<sequence>MDVDEEEALESTCGADWFNHLPANAGPDHHDISSQAVWTLSSCKAGFGIHELLSDSHESYWQSDGPQPHSVTIEFPRKTDISFLFLYLDFKTDESYTPNKVTVHLGSCIMHLDDGLSVNFDEPQGWQVIDLRSRGKGKAARAWVVQLQVLTNHQNGRDTHIRHMRVVGPKSRYAHQVEDSFMAQLRLSGPTSSGRNTKNERKQNETPAFLILMSIDEISESVPDLLESLTSGQKKLVDFIEELRPFVTSKDDLKREAGINVYASVIKKLPSDFLLSSEVDLLLKFFVVQLECSPINGGTVVETIRHLSCNTENFSKEAAFLLMQDVFLQGNIQSWPQRTRADFYAIFEMIVTKFEKELKMLGSDVTSAFINMMGGERDPRCLVQAFRLHLRISSRFPLGDLAEDLFEVIACYYPIEFKPLPGQEDVTSDMLTIMVENSFLAHSAFGPYLYVMIEEKLRDEETTQEQKFNVCSLLAKACKTFPPTLLLPHIEHIFGAIRMVALNPKYKGTLKLDGNLTEALVSVFMALQATERDDLKATIKEFMQNCEPFVVQVEMGLQSKALALLEALTDERLNQHSSDERVGKMVLEYIISWLVLVVRGQTINVAENKAECIKEALERLSYFVAFAANNGYEALLYDLFLPILDAVQCSREWVPIEAKICNYKCLQEYARFINQNPSIFSVFSDELKAGIKLVDTEQERKEYLSFVTCFAKNVREWNAVWTIIQSCSDLNISKYFATICAATIDEDSYKTIRKIIQDSLNTDDFSAQIQEILKMVTRLNEGIIVSIIEQLIEFATKETHWETLPDLVELFATSLQEIGTYLDESHAAITMKVSEMSAMKPIYQKIFYLFVAQTQEVNHLRKLMMNEQFELDARLLFFYSLINRTQATSTEIPVNLSPKEHELFQTYFVKAALLNGPWNQRGSPECKELLSRIASGSISSDGTELLRIIFDFTSSKFDPIRGKYKRSILYQQRIFFLFLQTFDSTIEDLNEESKMKLISTISPFLHYAQNVPDAGQALEKLQPLLINALASPLLATLKDDRAQFFAALTFLLAITKLADKSRAEIEVLLALFGRELEQEANMATIVNSLNGLEILASEANPVYLQAHINKVVTVVIRFTAHKKRIVRQKAAKVINLWELLLMK</sequence>
<dbReference type="PANTHER" id="PTHR12891:SF0">
    <property type="entry name" value="MMS19 NUCLEOTIDE EXCISION REPAIR PROTEIN HOMOLOG"/>
    <property type="match status" value="1"/>
</dbReference>
<dbReference type="InterPro" id="IPR039920">
    <property type="entry name" value="MMS19"/>
</dbReference>
<dbReference type="GO" id="GO:0005819">
    <property type="term" value="C:spindle"/>
    <property type="evidence" value="ECO:0007669"/>
    <property type="project" value="UniProtKB-SubCell"/>
</dbReference>
<evidence type="ECO:0000256" key="2">
    <source>
        <dbReference type="ARBA" id="ARBA00022618"/>
    </source>
</evidence>
<evidence type="ECO:0000313" key="7">
    <source>
        <dbReference type="Proteomes" id="UP000887575"/>
    </source>
</evidence>
<keyword evidence="7" id="KW-1185">Reference proteome</keyword>
<keyword evidence="5" id="KW-0539">Nucleus</keyword>
<evidence type="ECO:0000313" key="8">
    <source>
        <dbReference type="WBParaSite" id="MBELARI_LOCUS20851"/>
    </source>
</evidence>
<dbReference type="GO" id="GO:0051301">
    <property type="term" value="P:cell division"/>
    <property type="evidence" value="ECO:0007669"/>
    <property type="project" value="UniProtKB-KW"/>
</dbReference>
<evidence type="ECO:0000256" key="4">
    <source>
        <dbReference type="ARBA" id="ARBA00023306"/>
    </source>
</evidence>
<dbReference type="InterPro" id="IPR016024">
    <property type="entry name" value="ARM-type_fold"/>
</dbReference>
<dbReference type="PANTHER" id="PTHR12891">
    <property type="entry name" value="DNA REPAIR/TRANSCRIPTION PROTEIN MET18/MMS19"/>
    <property type="match status" value="1"/>
</dbReference>
<proteinExistence type="inferred from homology"/>
<keyword evidence="5" id="KW-0206">Cytoskeleton</keyword>
<dbReference type="PROSITE" id="PS51284">
    <property type="entry name" value="DOC"/>
    <property type="match status" value="1"/>
</dbReference>
<dbReference type="WBParaSite" id="MBELARI_LOCUS20851">
    <property type="protein sequence ID" value="MBELARI_LOCUS20851"/>
    <property type="gene ID" value="MBELARI_LOCUS20851"/>
</dbReference>
<dbReference type="SUPFAM" id="SSF48371">
    <property type="entry name" value="ARM repeat"/>
    <property type="match status" value="1"/>
</dbReference>
<keyword evidence="5" id="KW-0234">DNA repair</keyword>
<dbReference type="GO" id="GO:0097361">
    <property type="term" value="C:cytosolic [4Fe-4S] assembly targeting complex"/>
    <property type="evidence" value="ECO:0007669"/>
    <property type="project" value="UniProtKB-UniRule"/>
</dbReference>